<feature type="domain" description="Copper amine oxidase-like N-terminal" evidence="2">
    <location>
        <begin position="45"/>
        <end position="150"/>
    </location>
</feature>
<dbReference type="EMBL" id="CAJVAS010000001">
    <property type="protein sequence ID" value="CAG7595151.1"/>
    <property type="molecule type" value="Genomic_DNA"/>
</dbReference>
<name>A0A916JT34_9BACL</name>
<keyword evidence="1" id="KW-0732">Signal</keyword>
<dbReference type="Pfam" id="PF07833">
    <property type="entry name" value="Cu_amine_oxidN1"/>
    <property type="match status" value="1"/>
</dbReference>
<dbReference type="AlphaFoldDB" id="A0A916JT34"/>
<evidence type="ECO:0000313" key="3">
    <source>
        <dbReference type="EMBL" id="CAG7595151.1"/>
    </source>
</evidence>
<feature type="chain" id="PRO_5037088853" description="Copper amine oxidase-like N-terminal domain-containing protein" evidence="1">
    <location>
        <begin position="23"/>
        <end position="575"/>
    </location>
</feature>
<gene>
    <name evidence="3" type="ORF">PAESOLCIP111_00027</name>
</gene>
<sequence>MKKKRLITWTLALSMLASGAQAAGAQVSGTTVHLRFTDDRQAAEVNGAEVQLDVPAQEVNGSMYVPIRWVGELLGFPVAWNAERRSVGLTAPKAYVEWELERGVASVNGTESPLEEIALIADGALLVKLDWIAPYMNAACIYDSNDSRVELVYVQPTDRAYRESDYPGDTQPNSRPIAIFATDKAVYRIGEPVAYIDLSYDPDSEGLPKYEWKGKQDAFFEPGTYPVSLRITDPHGVWSEMFTQEITVIDEVFHTKNEFPWYAKPAGSFVKDESAAWQRQLAEAPRLSAIVTIPEERKLIVSGAEPALDRIGIVAQEQVDGKARIVSQHVNAMAQPVRFAAVIQNPDKARTLTVRVARAGSLQPTLLHRNNVRQAAVDFMTKAPADETLEIKPGETATLEQYALYAGEGFASISDIETDGPARIGFIAGKANEPIPPLSSASAPEQGQARSPIAVSSHAAVRMDADADAQHLTGLAQWTFGEQRYDGAGMTYSLRLYHPRPAALAMQVKNGVADGTLIVNGTVVPLPQGGMTDQDGAFLFYRTTGLEASVEIEWMPAPGSKEPVEWLLYPLEPKK</sequence>
<accession>A0A916JT34</accession>
<evidence type="ECO:0000259" key="2">
    <source>
        <dbReference type="Pfam" id="PF07833"/>
    </source>
</evidence>
<dbReference type="Proteomes" id="UP000693672">
    <property type="component" value="Unassembled WGS sequence"/>
</dbReference>
<dbReference type="InterPro" id="IPR012854">
    <property type="entry name" value="Cu_amine_oxidase-like_N"/>
</dbReference>
<feature type="signal peptide" evidence="1">
    <location>
        <begin position="1"/>
        <end position="22"/>
    </location>
</feature>
<reference evidence="3" key="1">
    <citation type="submission" date="2021-06" db="EMBL/GenBank/DDBJ databases">
        <authorList>
            <person name="Criscuolo A."/>
        </authorList>
    </citation>
    <scope>NUCLEOTIDE SEQUENCE</scope>
    <source>
        <strain evidence="3">CIP111600</strain>
    </source>
</reference>
<dbReference type="RefSeq" id="WP_218089873.1">
    <property type="nucleotide sequence ID" value="NZ_CAJVAS010000001.1"/>
</dbReference>
<evidence type="ECO:0000313" key="4">
    <source>
        <dbReference type="Proteomes" id="UP000693672"/>
    </source>
</evidence>
<protein>
    <recommendedName>
        <fullName evidence="2">Copper amine oxidase-like N-terminal domain-containing protein</fullName>
    </recommendedName>
</protein>
<organism evidence="3 4">
    <name type="scientific">Paenibacillus solanacearum</name>
    <dbReference type="NCBI Taxonomy" id="2048548"/>
    <lineage>
        <taxon>Bacteria</taxon>
        <taxon>Bacillati</taxon>
        <taxon>Bacillota</taxon>
        <taxon>Bacilli</taxon>
        <taxon>Bacillales</taxon>
        <taxon>Paenibacillaceae</taxon>
        <taxon>Paenibacillus</taxon>
    </lineage>
</organism>
<comment type="caution">
    <text evidence="3">The sequence shown here is derived from an EMBL/GenBank/DDBJ whole genome shotgun (WGS) entry which is preliminary data.</text>
</comment>
<proteinExistence type="predicted"/>
<evidence type="ECO:0000256" key="1">
    <source>
        <dbReference type="SAM" id="SignalP"/>
    </source>
</evidence>
<keyword evidence="4" id="KW-1185">Reference proteome</keyword>